<proteinExistence type="predicted"/>
<protein>
    <recommendedName>
        <fullName evidence="2">EF-hand domain-containing protein</fullName>
    </recommendedName>
</protein>
<dbReference type="Pfam" id="PF13499">
    <property type="entry name" value="EF-hand_7"/>
    <property type="match status" value="1"/>
</dbReference>
<feature type="domain" description="EF-hand" evidence="2">
    <location>
        <begin position="121"/>
        <end position="156"/>
    </location>
</feature>
<organism evidence="3 4">
    <name type="scientific">Lymnaea stagnalis</name>
    <name type="common">Great pond snail</name>
    <name type="synonym">Helix stagnalis</name>
    <dbReference type="NCBI Taxonomy" id="6523"/>
    <lineage>
        <taxon>Eukaryota</taxon>
        <taxon>Metazoa</taxon>
        <taxon>Spiralia</taxon>
        <taxon>Lophotrochozoa</taxon>
        <taxon>Mollusca</taxon>
        <taxon>Gastropoda</taxon>
        <taxon>Heterobranchia</taxon>
        <taxon>Euthyneura</taxon>
        <taxon>Panpulmonata</taxon>
        <taxon>Hygrophila</taxon>
        <taxon>Lymnaeoidea</taxon>
        <taxon>Lymnaeidae</taxon>
        <taxon>Lymnaea</taxon>
    </lineage>
</organism>
<gene>
    <name evidence="3" type="ORF">GSLYS_00004916001</name>
</gene>
<accession>A0AAV2HAI3</accession>
<name>A0AAV2HAI3_LYMST</name>
<dbReference type="PROSITE" id="PS50222">
    <property type="entry name" value="EF_HAND_2"/>
    <property type="match status" value="1"/>
</dbReference>
<keyword evidence="4" id="KW-1185">Reference proteome</keyword>
<dbReference type="InterPro" id="IPR002048">
    <property type="entry name" value="EF_hand_dom"/>
</dbReference>
<evidence type="ECO:0000313" key="3">
    <source>
        <dbReference type="EMBL" id="CAL1530791.1"/>
    </source>
</evidence>
<dbReference type="PROSITE" id="PS00018">
    <property type="entry name" value="EF_HAND_1"/>
    <property type="match status" value="2"/>
</dbReference>
<keyword evidence="1" id="KW-0106">Calcium</keyword>
<dbReference type="GO" id="GO:0005509">
    <property type="term" value="F:calcium ion binding"/>
    <property type="evidence" value="ECO:0007669"/>
    <property type="project" value="InterPro"/>
</dbReference>
<evidence type="ECO:0000259" key="2">
    <source>
        <dbReference type="PROSITE" id="PS50222"/>
    </source>
</evidence>
<dbReference type="InterPro" id="IPR018247">
    <property type="entry name" value="EF_Hand_1_Ca_BS"/>
</dbReference>
<reference evidence="3 4" key="1">
    <citation type="submission" date="2024-04" db="EMBL/GenBank/DDBJ databases">
        <authorList>
            <consortium name="Genoscope - CEA"/>
            <person name="William W."/>
        </authorList>
    </citation>
    <scope>NUCLEOTIDE SEQUENCE [LARGE SCALE GENOMIC DNA]</scope>
</reference>
<dbReference type="AlphaFoldDB" id="A0AAV2HAI3"/>
<dbReference type="SUPFAM" id="SSF47473">
    <property type="entry name" value="EF-hand"/>
    <property type="match status" value="1"/>
</dbReference>
<evidence type="ECO:0000313" key="4">
    <source>
        <dbReference type="Proteomes" id="UP001497497"/>
    </source>
</evidence>
<dbReference type="InterPro" id="IPR011992">
    <property type="entry name" value="EF-hand-dom_pair"/>
</dbReference>
<dbReference type="Proteomes" id="UP001497497">
    <property type="component" value="Unassembled WGS sequence"/>
</dbReference>
<dbReference type="EMBL" id="CAXITT010000076">
    <property type="protein sequence ID" value="CAL1530791.1"/>
    <property type="molecule type" value="Genomic_DNA"/>
</dbReference>
<evidence type="ECO:0000256" key="1">
    <source>
        <dbReference type="ARBA" id="ARBA00022837"/>
    </source>
</evidence>
<dbReference type="Gene3D" id="1.10.238.10">
    <property type="entry name" value="EF-hand"/>
    <property type="match status" value="1"/>
</dbReference>
<sequence>MVAISSMYCLQRVAFLNEMIHAGMEYTYVLLVAMFGLTHQSVKVIPDFLLQGIHTCFKWYDEDRNRLLDMREFFNLILGPNPKTNATLGTFGKRLEHCDAQFGNLAPKFFSVINRNTDSVIDLVEARYVMKQFDTNGDRRVSREEFERYTKTYLLV</sequence>
<comment type="caution">
    <text evidence="3">The sequence shown here is derived from an EMBL/GenBank/DDBJ whole genome shotgun (WGS) entry which is preliminary data.</text>
</comment>